<feature type="region of interest" description="Disordered" evidence="1">
    <location>
        <begin position="170"/>
        <end position="219"/>
    </location>
</feature>
<dbReference type="AlphaFoldDB" id="B1ZY30"/>
<evidence type="ECO:0000313" key="5">
    <source>
        <dbReference type="Proteomes" id="UP000007013"/>
    </source>
</evidence>
<evidence type="ECO:0000259" key="3">
    <source>
        <dbReference type="Pfam" id="PF00326"/>
    </source>
</evidence>
<evidence type="ECO:0000256" key="1">
    <source>
        <dbReference type="SAM" id="MobiDB-lite"/>
    </source>
</evidence>
<reference evidence="4 5" key="1">
    <citation type="journal article" date="2011" name="J. Bacteriol.">
        <title>Genome sequence of the verrucomicrobium Opitutus terrae PB90-1, an abundant inhabitant of rice paddy soil ecosystems.</title>
        <authorList>
            <person name="van Passel M.W."/>
            <person name="Kant R."/>
            <person name="Palva A."/>
            <person name="Copeland A."/>
            <person name="Lucas S."/>
            <person name="Lapidus A."/>
            <person name="Glavina del Rio T."/>
            <person name="Pitluck S."/>
            <person name="Goltsman E."/>
            <person name="Clum A."/>
            <person name="Sun H."/>
            <person name="Schmutz J."/>
            <person name="Larimer F.W."/>
            <person name="Land M.L."/>
            <person name="Hauser L."/>
            <person name="Kyrpides N."/>
            <person name="Mikhailova N."/>
            <person name="Richardson P.P."/>
            <person name="Janssen P.H."/>
            <person name="de Vos W.M."/>
            <person name="Smidt H."/>
        </authorList>
    </citation>
    <scope>NUCLEOTIDE SEQUENCE [LARGE SCALE GENOMIC DNA]</scope>
    <source>
        <strain evidence="5">DSM 11246 / JCM 15787 / PB90-1</strain>
    </source>
</reference>
<dbReference type="eggNOG" id="COG1506">
    <property type="taxonomic scope" value="Bacteria"/>
</dbReference>
<feature type="compositionally biased region" description="Basic and acidic residues" evidence="1">
    <location>
        <begin position="178"/>
        <end position="188"/>
    </location>
</feature>
<evidence type="ECO:0000313" key="4">
    <source>
        <dbReference type="EMBL" id="ACB76179.1"/>
    </source>
</evidence>
<proteinExistence type="predicted"/>
<feature type="compositionally biased region" description="Low complexity" evidence="1">
    <location>
        <begin position="191"/>
        <end position="200"/>
    </location>
</feature>
<dbReference type="GO" id="GO:0006508">
    <property type="term" value="P:proteolysis"/>
    <property type="evidence" value="ECO:0007669"/>
    <property type="project" value="InterPro"/>
</dbReference>
<dbReference type="InterPro" id="IPR011042">
    <property type="entry name" value="6-blade_b-propeller_TolB-like"/>
</dbReference>
<dbReference type="GO" id="GO:0008239">
    <property type="term" value="F:dipeptidyl-peptidase activity"/>
    <property type="evidence" value="ECO:0007669"/>
    <property type="project" value="TreeGrafter"/>
</dbReference>
<dbReference type="Proteomes" id="UP000007013">
    <property type="component" value="Chromosome"/>
</dbReference>
<sequence>MVRPFLRSLLLVCLSAVAIAAADGRRPLNHDDYDSWRTIGAPVIARDGQWLAYSFMPLEGDGDVIARSLIRSTEFRVPVGALPPPPLTASEENPERPAPRREVTIAITSDSRFLIATAFPAQAETLQAKRDKKKPEEMPKDGLVIVDLSNGTVTRIASVKSFQVPAKGGGWVAYLKEPPPETKDEAPKPEPTTAAAAAETGSEKKSPADPEKQKKRKDQKYGSDLVLRQLYAPTEKAERVFPNVLDYSFARDGRMLVFTVASRTETENGVYAVTPGDSATPIALVSGPGRYVKFTWDREQTQAVFASDRAEPEAKAPRFALYHWKRGTAAATEIVPVGTAGLPEGYAVSGDAAAAFSFDGTKIHVPAAPFPKEPDARLAELLDQDKVSLDLWHWRDDYIQPMQKVRADQERKRTYLGVFDLASHRYVQLADPALANVVLNDDATRGFGRDDRAYRRRETYDRAYHDLYLVDAATGQRQLVYRELGEKSGERWSHTGRWLAFFHEKQWHVIDAQSGTIRPLSANIPFALYDELVDVPEPAGSCGTAGWTRDGESLLIYDRYDVWQVFPDGRPARNLTRGFGRANRIQLRVQNTEASEPGDDKRGIDASRPLILRGESEVTRSSGFFRTSFAANVAPEQLLWRDQNVRYLGRALEADRVILSGSRFDLYPDLLATNTSFTAPAKVTDGGAQLAPFLWGSTELLTYRNADGVELPAALFKPANFDPNKKYPLIVYLYERLSQVVHTFTPPLPGTVVNPPFYTSNGYLILMPDIAYTVGYPGQSALKCVLPAIDGLVRRGFVDENAIGIQGHSWGGYQIAYMVTQTNRFRAAEAGAVVGNMTSAYSGIRWGSGRPRQYQYEQAQSRIGRSLQDAPLLYLENSPVFFAHRVTTPLLLLHNDQDDAVPWYQGIEFFLALRRHDKEAYLFNYNNEFHGLRRRADQKDFARRMSQFFDHFLKGAPRPEWMDRGVPYLERDEEKLRFRDSN</sequence>
<dbReference type="EMBL" id="CP001032">
    <property type="protein sequence ID" value="ACB76179.1"/>
    <property type="molecule type" value="Genomic_DNA"/>
</dbReference>
<feature type="chain" id="PRO_5002772872" evidence="2">
    <location>
        <begin position="21"/>
        <end position="982"/>
    </location>
</feature>
<protein>
    <submittedName>
        <fullName evidence="4">Peptidase S9 prolyl oligopeptidase active site domain protein</fullName>
    </submittedName>
</protein>
<dbReference type="KEGG" id="ote:Oter_2898"/>
<dbReference type="InterPro" id="IPR029058">
    <property type="entry name" value="AB_hydrolase_fold"/>
</dbReference>
<dbReference type="Gene3D" id="2.120.10.30">
    <property type="entry name" value="TolB, C-terminal domain"/>
    <property type="match status" value="1"/>
</dbReference>
<feature type="compositionally biased region" description="Basic and acidic residues" evidence="1">
    <location>
        <begin position="201"/>
        <end position="212"/>
    </location>
</feature>
<feature type="domain" description="Peptidase S9 prolyl oligopeptidase catalytic" evidence="3">
    <location>
        <begin position="785"/>
        <end position="954"/>
    </location>
</feature>
<keyword evidence="2" id="KW-0732">Signal</keyword>
<dbReference type="PANTHER" id="PTHR11731:SF193">
    <property type="entry name" value="DIPEPTIDYL PEPTIDASE 9"/>
    <property type="match status" value="1"/>
</dbReference>
<dbReference type="SUPFAM" id="SSF53474">
    <property type="entry name" value="alpha/beta-Hydrolases"/>
    <property type="match status" value="1"/>
</dbReference>
<feature type="signal peptide" evidence="2">
    <location>
        <begin position="1"/>
        <end position="20"/>
    </location>
</feature>
<gene>
    <name evidence="4" type="ordered locus">Oter_2898</name>
</gene>
<accession>B1ZY30</accession>
<dbReference type="HOGENOM" id="CLU_014586_0_0_0"/>
<organism evidence="4 5">
    <name type="scientific">Opitutus terrae (strain DSM 11246 / JCM 15787 / PB90-1)</name>
    <dbReference type="NCBI Taxonomy" id="452637"/>
    <lineage>
        <taxon>Bacteria</taxon>
        <taxon>Pseudomonadati</taxon>
        <taxon>Verrucomicrobiota</taxon>
        <taxon>Opitutia</taxon>
        <taxon>Opitutales</taxon>
        <taxon>Opitutaceae</taxon>
        <taxon>Opitutus</taxon>
    </lineage>
</organism>
<name>B1ZY30_OPITP</name>
<dbReference type="STRING" id="452637.Oter_2898"/>
<dbReference type="InterPro" id="IPR050278">
    <property type="entry name" value="Serine_Prot_S9B/DPPIV"/>
</dbReference>
<dbReference type="InterPro" id="IPR001375">
    <property type="entry name" value="Peptidase_S9_cat"/>
</dbReference>
<dbReference type="GO" id="GO:0008236">
    <property type="term" value="F:serine-type peptidase activity"/>
    <property type="evidence" value="ECO:0007669"/>
    <property type="project" value="InterPro"/>
</dbReference>
<dbReference type="PANTHER" id="PTHR11731">
    <property type="entry name" value="PROTEASE FAMILY S9B,C DIPEPTIDYL-PEPTIDASE IV-RELATED"/>
    <property type="match status" value="1"/>
</dbReference>
<dbReference type="Gene3D" id="3.40.50.1820">
    <property type="entry name" value="alpha/beta hydrolase"/>
    <property type="match status" value="1"/>
</dbReference>
<dbReference type="SUPFAM" id="SSF82171">
    <property type="entry name" value="DPP6 N-terminal domain-like"/>
    <property type="match status" value="1"/>
</dbReference>
<dbReference type="OrthoDB" id="108903at2"/>
<dbReference type="RefSeq" id="WP_012375714.1">
    <property type="nucleotide sequence ID" value="NC_010571.1"/>
</dbReference>
<feature type="region of interest" description="Disordered" evidence="1">
    <location>
        <begin position="81"/>
        <end position="100"/>
    </location>
</feature>
<evidence type="ECO:0000256" key="2">
    <source>
        <dbReference type="SAM" id="SignalP"/>
    </source>
</evidence>
<keyword evidence="5" id="KW-1185">Reference proteome</keyword>
<dbReference type="Pfam" id="PF00326">
    <property type="entry name" value="Peptidase_S9"/>
    <property type="match status" value="1"/>
</dbReference>